<dbReference type="CDD" id="cd05387">
    <property type="entry name" value="BY-kinase"/>
    <property type="match status" value="1"/>
</dbReference>
<proteinExistence type="inferred from homology"/>
<dbReference type="PANTHER" id="PTHR32309">
    <property type="entry name" value="TYROSINE-PROTEIN KINASE"/>
    <property type="match status" value="1"/>
</dbReference>
<feature type="transmembrane region" description="Helical" evidence="14">
    <location>
        <begin position="32"/>
        <end position="50"/>
    </location>
</feature>
<keyword evidence="8 18" id="KW-0418">Kinase</keyword>
<gene>
    <name evidence="18" type="primary">wzc_2</name>
    <name evidence="18" type="ORF">LMG24238_03272</name>
</gene>
<dbReference type="PANTHER" id="PTHR32309:SF32">
    <property type="entry name" value="TYROSINE-PROTEIN KINASE ETK-RELATED"/>
    <property type="match status" value="1"/>
</dbReference>
<evidence type="ECO:0000256" key="11">
    <source>
        <dbReference type="ARBA" id="ARBA00023136"/>
    </source>
</evidence>
<dbReference type="Pfam" id="PF13807">
    <property type="entry name" value="GNVR"/>
    <property type="match status" value="1"/>
</dbReference>
<name>A0A6J5B785_9BURK</name>
<evidence type="ECO:0000313" key="19">
    <source>
        <dbReference type="Proteomes" id="UP000494255"/>
    </source>
</evidence>
<dbReference type="SUPFAM" id="SSF52540">
    <property type="entry name" value="P-loop containing nucleoside triphosphate hydrolases"/>
    <property type="match status" value="1"/>
</dbReference>
<dbReference type="AlphaFoldDB" id="A0A6J5B785"/>
<evidence type="ECO:0000256" key="1">
    <source>
        <dbReference type="ARBA" id="ARBA00004429"/>
    </source>
</evidence>
<dbReference type="InterPro" id="IPR003856">
    <property type="entry name" value="LPS_length_determ_N"/>
</dbReference>
<evidence type="ECO:0000256" key="8">
    <source>
        <dbReference type="ARBA" id="ARBA00022777"/>
    </source>
</evidence>
<dbReference type="GO" id="GO:0005524">
    <property type="term" value="F:ATP binding"/>
    <property type="evidence" value="ECO:0007669"/>
    <property type="project" value="UniProtKB-KW"/>
</dbReference>
<dbReference type="GO" id="GO:0004713">
    <property type="term" value="F:protein tyrosine kinase activity"/>
    <property type="evidence" value="ECO:0007669"/>
    <property type="project" value="UniProtKB-KW"/>
</dbReference>
<dbReference type="NCBIfam" id="TIGR01007">
    <property type="entry name" value="eps_fam"/>
    <property type="match status" value="1"/>
</dbReference>
<reference evidence="18 19" key="1">
    <citation type="submission" date="2020-04" db="EMBL/GenBank/DDBJ databases">
        <authorList>
            <person name="De Canck E."/>
        </authorList>
    </citation>
    <scope>NUCLEOTIDE SEQUENCE [LARGE SCALE GENOMIC DNA]</scope>
    <source>
        <strain evidence="18 19">LMG 24238</strain>
    </source>
</reference>
<keyword evidence="6 14" id="KW-0812">Transmembrane</keyword>
<evidence type="ECO:0000259" key="16">
    <source>
        <dbReference type="Pfam" id="PF13614"/>
    </source>
</evidence>
<evidence type="ECO:0000256" key="12">
    <source>
        <dbReference type="ARBA" id="ARBA00023137"/>
    </source>
</evidence>
<dbReference type="Pfam" id="PF23607">
    <property type="entry name" value="WZC_N"/>
    <property type="match status" value="1"/>
</dbReference>
<comment type="catalytic activity">
    <reaction evidence="13">
        <text>L-tyrosyl-[protein] + ATP = O-phospho-L-tyrosyl-[protein] + ADP + H(+)</text>
        <dbReference type="Rhea" id="RHEA:10596"/>
        <dbReference type="Rhea" id="RHEA-COMP:10136"/>
        <dbReference type="Rhea" id="RHEA-COMP:20101"/>
        <dbReference type="ChEBI" id="CHEBI:15378"/>
        <dbReference type="ChEBI" id="CHEBI:30616"/>
        <dbReference type="ChEBI" id="CHEBI:46858"/>
        <dbReference type="ChEBI" id="CHEBI:61978"/>
        <dbReference type="ChEBI" id="CHEBI:456216"/>
    </reaction>
</comment>
<dbReference type="InterPro" id="IPR032807">
    <property type="entry name" value="GNVR"/>
</dbReference>
<evidence type="ECO:0000256" key="4">
    <source>
        <dbReference type="ARBA" id="ARBA00022519"/>
    </source>
</evidence>
<keyword evidence="19" id="KW-1185">Reference proteome</keyword>
<dbReference type="InterPro" id="IPR027417">
    <property type="entry name" value="P-loop_NTPase"/>
</dbReference>
<dbReference type="EMBL" id="CADIKC010000004">
    <property type="protein sequence ID" value="CAB3694150.1"/>
    <property type="molecule type" value="Genomic_DNA"/>
</dbReference>
<keyword evidence="4" id="KW-0997">Cell inner membrane</keyword>
<protein>
    <submittedName>
        <fullName evidence="18">Tyrosine-protein kinase wzc</fullName>
        <ecNumber evidence="18">2.7.10.-</ecNumber>
    </submittedName>
</protein>
<keyword evidence="9" id="KW-0067">ATP-binding</keyword>
<evidence type="ECO:0000256" key="7">
    <source>
        <dbReference type="ARBA" id="ARBA00022741"/>
    </source>
</evidence>
<organism evidence="18 19">
    <name type="scientific">Paraburkholderia sediminicola</name>
    <dbReference type="NCBI Taxonomy" id="458836"/>
    <lineage>
        <taxon>Bacteria</taxon>
        <taxon>Pseudomonadati</taxon>
        <taxon>Pseudomonadota</taxon>
        <taxon>Betaproteobacteria</taxon>
        <taxon>Burkholderiales</taxon>
        <taxon>Burkholderiaceae</taxon>
        <taxon>Paraburkholderia</taxon>
    </lineage>
</organism>
<evidence type="ECO:0000259" key="15">
    <source>
        <dbReference type="Pfam" id="PF02706"/>
    </source>
</evidence>
<feature type="domain" description="AAA" evidence="16">
    <location>
        <begin position="558"/>
        <end position="672"/>
    </location>
</feature>
<evidence type="ECO:0000256" key="9">
    <source>
        <dbReference type="ARBA" id="ARBA00022840"/>
    </source>
</evidence>
<feature type="domain" description="Polysaccharide chain length determinant N-terminal" evidence="15">
    <location>
        <begin position="26"/>
        <end position="110"/>
    </location>
</feature>
<dbReference type="Pfam" id="PF13614">
    <property type="entry name" value="AAA_31"/>
    <property type="match status" value="1"/>
</dbReference>
<keyword evidence="5 18" id="KW-0808">Transferase</keyword>
<dbReference type="EC" id="2.7.10.-" evidence="18"/>
<dbReference type="GeneID" id="97041893"/>
<dbReference type="Proteomes" id="UP000494255">
    <property type="component" value="Unassembled WGS sequence"/>
</dbReference>
<evidence type="ECO:0000256" key="5">
    <source>
        <dbReference type="ARBA" id="ARBA00022679"/>
    </source>
</evidence>
<dbReference type="Gene3D" id="3.40.50.300">
    <property type="entry name" value="P-loop containing nucleotide triphosphate hydrolases"/>
    <property type="match status" value="1"/>
</dbReference>
<comment type="similarity">
    <text evidence="2">Belongs to the etk/wzc family.</text>
</comment>
<dbReference type="Pfam" id="PF02706">
    <property type="entry name" value="Wzz"/>
    <property type="match status" value="1"/>
</dbReference>
<dbReference type="InterPro" id="IPR050445">
    <property type="entry name" value="Bact_polysacc_biosynth/exp"/>
</dbReference>
<evidence type="ECO:0000256" key="13">
    <source>
        <dbReference type="ARBA" id="ARBA00053015"/>
    </source>
</evidence>
<evidence type="ECO:0000256" key="6">
    <source>
        <dbReference type="ARBA" id="ARBA00022692"/>
    </source>
</evidence>
<feature type="domain" description="Tyrosine-protein kinase G-rich" evidence="17">
    <location>
        <begin position="389"/>
        <end position="469"/>
    </location>
</feature>
<dbReference type="GO" id="GO:0005886">
    <property type="term" value="C:plasma membrane"/>
    <property type="evidence" value="ECO:0007669"/>
    <property type="project" value="UniProtKB-SubCell"/>
</dbReference>
<evidence type="ECO:0000313" key="18">
    <source>
        <dbReference type="EMBL" id="CAB3694150.1"/>
    </source>
</evidence>
<keyword evidence="3" id="KW-1003">Cell membrane</keyword>
<dbReference type="InterPro" id="IPR005702">
    <property type="entry name" value="Wzc-like_C"/>
</dbReference>
<sequence length="754" mass="82407">MNPPYAPQEVAATEKEFNLAAMLDVFVLYRHMMLWIFGTLAVLGIAAVLLSDPQYQVNIITQVDEGSAATTASSLLGQDLSSMLDVKSSADTEMQVLQSRLVVASAVDNLRLDIEAEPARFPIIGRAIARSSKGLSHPGFLGMGGYTWGDENARVERFDVPPEFEGEHYRMTILDAGTYRLSGTGLDQDVVGRIGKTETFVTDDGPITLQVSAIHAAPGARFKLTRQSRLETIDTLQRSLSISELGKDSNVLQVKLRGSDPVLITAILNDIARHYVGQNEDRKAEQAARSLTFLRSQVPDLRQKLDTTESAYAVVRSKLGSVDLDGEARAILQQSADNETQISALLQKRAEALTRFEPTNPTVVALDHQIKVLQSQSAGFNQRIDRLPETQRQVVTAQRDVKISNDLYVGLLNNIEQLQILEVGRIGNVRVLDNALLPDQPIRLWRPVLCLVVIVLAMFAAAAAAFIRDLLFRGISDSHEIEEQTDLSVFSVVPMANRRGFRWTGYLRRKTPARRPLAFVDPADPAIESLRSLRTALQFSLADSGNKVVMFTGPSPNIGKSFIASNVAAVLARTGKRVLLIDGDLRRCGLSRAYGCHSAVGLSDVIADVSQLDASIRKIERSTLDFLPSGSMPPNAADHLSSPGVPELFSALASRYDVVIVDTAPLLPVPDAAILAPYSSGNVFLVARASITKPAELEECARRLRQVGVDVKGVVLNGIDRHAGRFRYGTTYGSYRYARSRGEDARPVMDEVAQ</sequence>
<evidence type="ECO:0000256" key="10">
    <source>
        <dbReference type="ARBA" id="ARBA00022989"/>
    </source>
</evidence>
<evidence type="ECO:0000259" key="17">
    <source>
        <dbReference type="Pfam" id="PF13807"/>
    </source>
</evidence>
<keyword evidence="12" id="KW-0829">Tyrosine-protein kinase</keyword>
<accession>A0A6J5B785</accession>
<dbReference type="RefSeq" id="WP_175051359.1">
    <property type="nucleotide sequence ID" value="NZ_CADIKC010000004.1"/>
</dbReference>
<keyword evidence="10 14" id="KW-1133">Transmembrane helix</keyword>
<keyword evidence="11 14" id="KW-0472">Membrane</keyword>
<evidence type="ECO:0000256" key="2">
    <source>
        <dbReference type="ARBA" id="ARBA00008883"/>
    </source>
</evidence>
<dbReference type="InterPro" id="IPR025669">
    <property type="entry name" value="AAA_dom"/>
</dbReference>
<feature type="transmembrane region" description="Helical" evidence="14">
    <location>
        <begin position="448"/>
        <end position="467"/>
    </location>
</feature>
<evidence type="ECO:0000256" key="14">
    <source>
        <dbReference type="SAM" id="Phobius"/>
    </source>
</evidence>
<evidence type="ECO:0000256" key="3">
    <source>
        <dbReference type="ARBA" id="ARBA00022475"/>
    </source>
</evidence>
<keyword evidence="7" id="KW-0547">Nucleotide-binding</keyword>
<comment type="subcellular location">
    <subcellularLocation>
        <location evidence="1">Cell inner membrane</location>
        <topology evidence="1">Multi-pass membrane protein</topology>
    </subcellularLocation>
</comment>